<keyword evidence="3" id="KW-1185">Reference proteome</keyword>
<sequence>MVYLWGGRSYRWSNVLCFCVRLSEEHTPAELKDLNIFTMPFLDGDPAGADRDGCRKEEPLCHSASPTRSLFHRAPFDRPSSPRSAPARTSTSKTSPSSPKTLFPYQSGPLQQDSTPKTPRRLSFSGIFRSASRDSNQQPSTLSPVTIKLFGRKRREKSRGEKRCHLLVNLQRHKQLEV</sequence>
<protein>
    <submittedName>
        <fullName evidence="2">Uncharacterized protein</fullName>
    </submittedName>
</protein>
<feature type="compositionally biased region" description="Low complexity" evidence="1">
    <location>
        <begin position="78"/>
        <end position="101"/>
    </location>
</feature>
<evidence type="ECO:0000313" key="3">
    <source>
        <dbReference type="Proteomes" id="UP001482620"/>
    </source>
</evidence>
<accession>A0ABV0TM88</accession>
<feature type="region of interest" description="Disordered" evidence="1">
    <location>
        <begin position="70"/>
        <end position="122"/>
    </location>
</feature>
<dbReference type="EMBL" id="JAHRIQ010038460">
    <property type="protein sequence ID" value="MEQ2234033.1"/>
    <property type="molecule type" value="Genomic_DNA"/>
</dbReference>
<evidence type="ECO:0000256" key="1">
    <source>
        <dbReference type="SAM" id="MobiDB-lite"/>
    </source>
</evidence>
<feature type="compositionally biased region" description="Polar residues" evidence="1">
    <location>
        <begin position="108"/>
        <end position="117"/>
    </location>
</feature>
<dbReference type="Proteomes" id="UP001482620">
    <property type="component" value="Unassembled WGS sequence"/>
</dbReference>
<evidence type="ECO:0000313" key="2">
    <source>
        <dbReference type="EMBL" id="MEQ2234033.1"/>
    </source>
</evidence>
<organism evidence="2 3">
    <name type="scientific">Ilyodon furcidens</name>
    <name type="common">goldbreast splitfin</name>
    <dbReference type="NCBI Taxonomy" id="33524"/>
    <lineage>
        <taxon>Eukaryota</taxon>
        <taxon>Metazoa</taxon>
        <taxon>Chordata</taxon>
        <taxon>Craniata</taxon>
        <taxon>Vertebrata</taxon>
        <taxon>Euteleostomi</taxon>
        <taxon>Actinopterygii</taxon>
        <taxon>Neopterygii</taxon>
        <taxon>Teleostei</taxon>
        <taxon>Neoteleostei</taxon>
        <taxon>Acanthomorphata</taxon>
        <taxon>Ovalentaria</taxon>
        <taxon>Atherinomorphae</taxon>
        <taxon>Cyprinodontiformes</taxon>
        <taxon>Goodeidae</taxon>
        <taxon>Ilyodon</taxon>
    </lineage>
</organism>
<name>A0ABV0TM88_9TELE</name>
<reference evidence="2 3" key="1">
    <citation type="submission" date="2021-06" db="EMBL/GenBank/DDBJ databases">
        <authorList>
            <person name="Palmer J.M."/>
        </authorList>
    </citation>
    <scope>NUCLEOTIDE SEQUENCE [LARGE SCALE GENOMIC DNA]</scope>
    <source>
        <strain evidence="3">if_2019</strain>
        <tissue evidence="2">Muscle</tissue>
    </source>
</reference>
<proteinExistence type="predicted"/>
<comment type="caution">
    <text evidence="2">The sequence shown here is derived from an EMBL/GenBank/DDBJ whole genome shotgun (WGS) entry which is preliminary data.</text>
</comment>
<gene>
    <name evidence="2" type="ORF">ILYODFUR_027781</name>
</gene>